<dbReference type="PANTHER" id="PTHR43695">
    <property type="entry name" value="PUTATIVE (AFU_ORTHOLOGUE AFUA_2G17250)-RELATED"/>
    <property type="match status" value="1"/>
</dbReference>
<dbReference type="InterPro" id="IPR013830">
    <property type="entry name" value="SGNH_hydro"/>
</dbReference>
<name>A0A6G4R128_9CAUL</name>
<comment type="similarity">
    <text evidence="1">Belongs to the 'GDSL' lipolytic enzyme family.</text>
</comment>
<dbReference type="Pfam" id="PF13472">
    <property type="entry name" value="Lipase_GDSL_2"/>
    <property type="match status" value="1"/>
</dbReference>
<dbReference type="AlphaFoldDB" id="A0A6G4R128"/>
<dbReference type="CDD" id="cd01821">
    <property type="entry name" value="Rhamnogalacturan_acetylesterase_like"/>
    <property type="match status" value="1"/>
</dbReference>
<evidence type="ECO:0000256" key="4">
    <source>
        <dbReference type="SAM" id="SignalP"/>
    </source>
</evidence>
<dbReference type="Gene3D" id="3.40.50.1110">
    <property type="entry name" value="SGNH hydrolase"/>
    <property type="match status" value="1"/>
</dbReference>
<keyword evidence="2" id="KW-0378">Hydrolase</keyword>
<evidence type="ECO:0000256" key="2">
    <source>
        <dbReference type="ARBA" id="ARBA00022801"/>
    </source>
</evidence>
<gene>
    <name evidence="6" type="ORF">G5B46_14790</name>
</gene>
<protein>
    <submittedName>
        <fullName evidence="6">Rhamnogalacturonan acetylesterase</fullName>
    </submittedName>
</protein>
<keyword evidence="4" id="KW-0732">Signal</keyword>
<feature type="chain" id="PRO_5026071516" evidence="4">
    <location>
        <begin position="20"/>
        <end position="289"/>
    </location>
</feature>
<evidence type="ECO:0000259" key="5">
    <source>
        <dbReference type="Pfam" id="PF13472"/>
    </source>
</evidence>
<organism evidence="6">
    <name type="scientific">Caulobacter sp. 602-2</name>
    <dbReference type="NCBI Taxonomy" id="2710887"/>
    <lineage>
        <taxon>Bacteria</taxon>
        <taxon>Pseudomonadati</taxon>
        <taxon>Pseudomonadota</taxon>
        <taxon>Alphaproteobacteria</taxon>
        <taxon>Caulobacterales</taxon>
        <taxon>Caulobacteraceae</taxon>
        <taxon>Caulobacter</taxon>
    </lineage>
</organism>
<dbReference type="InterPro" id="IPR037459">
    <property type="entry name" value="RhgT-like"/>
</dbReference>
<evidence type="ECO:0000256" key="3">
    <source>
        <dbReference type="SAM" id="MobiDB-lite"/>
    </source>
</evidence>
<dbReference type="EMBL" id="JAAKGT010000006">
    <property type="protein sequence ID" value="NGM50878.1"/>
    <property type="molecule type" value="Genomic_DNA"/>
</dbReference>
<feature type="signal peptide" evidence="4">
    <location>
        <begin position="1"/>
        <end position="19"/>
    </location>
</feature>
<comment type="caution">
    <text evidence="6">The sequence shown here is derived from an EMBL/GenBank/DDBJ whole genome shotgun (WGS) entry which is preliminary data.</text>
</comment>
<proteinExistence type="inferred from homology"/>
<dbReference type="InterPro" id="IPR036514">
    <property type="entry name" value="SGNH_hydro_sf"/>
</dbReference>
<dbReference type="GO" id="GO:0016788">
    <property type="term" value="F:hydrolase activity, acting on ester bonds"/>
    <property type="evidence" value="ECO:0007669"/>
    <property type="project" value="UniProtKB-ARBA"/>
</dbReference>
<accession>A0A6G4R128</accession>
<sequence length="289" mass="30506">MARPLLITALLLGPQAAFAQAAAAGEAAVESAEPARAKPSKIVLVGDSTTAVSSGWGPSFCGRRVMAQISCLNLARGGRSTSSYRKEGYWQLALNELATQGYGRAYVLIQFGHNDQPGKPGRSTDLATEFPANLRRYVEEARAIGAAPVLVTPLTRRQFVGGRLDNSLEPWAQAIRDVARETGAPLIDLNRASAEAVAKLGPVESMRFAQRAPSEAAVAVARSGDTIASEPPPKATVASPGRPADGPQGRVSIVYDHTHLGPEGADYFSAMVSDLLARAVPELRRSLLP</sequence>
<reference evidence="6" key="1">
    <citation type="submission" date="2020-02" db="EMBL/GenBank/DDBJ databases">
        <authorList>
            <person name="Gao J."/>
            <person name="Sun J."/>
        </authorList>
    </citation>
    <scope>NUCLEOTIDE SEQUENCE</scope>
    <source>
        <strain evidence="6">602-2</strain>
    </source>
</reference>
<evidence type="ECO:0000256" key="1">
    <source>
        <dbReference type="ARBA" id="ARBA00008668"/>
    </source>
</evidence>
<feature type="domain" description="SGNH hydrolase-type esterase" evidence="5">
    <location>
        <begin position="45"/>
        <end position="194"/>
    </location>
</feature>
<dbReference type="SUPFAM" id="SSF52266">
    <property type="entry name" value="SGNH hydrolase"/>
    <property type="match status" value="1"/>
</dbReference>
<feature type="region of interest" description="Disordered" evidence="3">
    <location>
        <begin position="222"/>
        <end position="250"/>
    </location>
</feature>
<dbReference type="PANTHER" id="PTHR43695:SF1">
    <property type="entry name" value="RHAMNOGALACTURONAN ACETYLESTERASE"/>
    <property type="match status" value="1"/>
</dbReference>
<evidence type="ECO:0000313" key="6">
    <source>
        <dbReference type="EMBL" id="NGM50878.1"/>
    </source>
</evidence>